<organism evidence="1 2">
    <name type="scientific">Halobellus rarus</name>
    <dbReference type="NCBI Taxonomy" id="1126237"/>
    <lineage>
        <taxon>Archaea</taxon>
        <taxon>Methanobacteriati</taxon>
        <taxon>Methanobacteriota</taxon>
        <taxon>Stenosarchaea group</taxon>
        <taxon>Halobacteria</taxon>
        <taxon>Halobacteriales</taxon>
        <taxon>Haloferacaceae</taxon>
        <taxon>Halobellus</taxon>
    </lineage>
</organism>
<accession>A0ABD6CRX3</accession>
<proteinExistence type="predicted"/>
<reference evidence="1 2" key="1">
    <citation type="journal article" date="2019" name="Int. J. Syst. Evol. Microbiol.">
        <title>The Global Catalogue of Microorganisms (GCM) 10K type strain sequencing project: providing services to taxonomists for standard genome sequencing and annotation.</title>
        <authorList>
            <consortium name="The Broad Institute Genomics Platform"/>
            <consortium name="The Broad Institute Genome Sequencing Center for Infectious Disease"/>
            <person name="Wu L."/>
            <person name="Ma J."/>
        </authorList>
    </citation>
    <scope>NUCLEOTIDE SEQUENCE [LARGE SCALE GENOMIC DNA]</scope>
    <source>
        <strain evidence="1 2">CGMCC 1.12121</strain>
    </source>
</reference>
<dbReference type="AlphaFoldDB" id="A0ABD6CRX3"/>
<evidence type="ECO:0000313" key="2">
    <source>
        <dbReference type="Proteomes" id="UP001597085"/>
    </source>
</evidence>
<dbReference type="RefSeq" id="WP_390278340.1">
    <property type="nucleotide sequence ID" value="NZ_JBHUDK010000016.1"/>
</dbReference>
<dbReference type="Gene3D" id="3.40.50.1220">
    <property type="entry name" value="TPP-binding domain"/>
    <property type="match status" value="1"/>
</dbReference>
<name>A0ABD6CRX3_9EURY</name>
<protein>
    <submittedName>
        <fullName evidence="1">SIR2 family protein</fullName>
    </submittedName>
</protein>
<evidence type="ECO:0000313" key="1">
    <source>
        <dbReference type="EMBL" id="MFD1600639.1"/>
    </source>
</evidence>
<dbReference type="InterPro" id="IPR029035">
    <property type="entry name" value="DHS-like_NAD/FAD-binding_dom"/>
</dbReference>
<sequence length="574" mass="65695">MVNNETKLSFSVKNNPGVFALLLGSGASTEAGIPTGWDIVQDLIRKIADQYDEEIESVPSEWYENTFDEEARYDNVIEEVAQSKEERRSLLEKYFEPTALEREQGEKLPTEAHKNIAWLVEEGYIGIIITTNFDRLLEHSFIDRELTPLVTSSARDVREAEPLQHQEALILKVNGDYKDVNLKNVSDELDEYEDSVANLLSQIFSEYGLIVCGWSARYDTALQELLTDNACDRYPTYWANYGGLEDEARAIIDDRDAIQIPIDGAASFFTTLTENVRALEGAEREGPLTNEIARERTKRYLSQSEKNIALGDLFREETERVYQRIFSEERYPLDHEVDRDAVYQRFESYEQELSVLATAAATCAYWGPKGENSGLFALENMIERLGSPPSPESRHRMGSWMAIRQRYPIAYLSYAVGITGMEVGNWDAVRAVLREPELENLRGDVAPLRQIHPWDFGTEFPDGGWGNRNLRPRLKSAVRPILSEYIPSDTRFEERSREFEALLDLLLLVSKEVDEDQRLPHFEQNYYKETLNSLEAELETKGEDWGPIQIGLLPADIDTVSAYLSNLESRFDPY</sequence>
<dbReference type="Pfam" id="PF13289">
    <property type="entry name" value="SIR2_2"/>
    <property type="match status" value="1"/>
</dbReference>
<gene>
    <name evidence="1" type="ORF">ACFSBX_17000</name>
</gene>
<comment type="caution">
    <text evidence="1">The sequence shown here is derived from an EMBL/GenBank/DDBJ whole genome shotgun (WGS) entry which is preliminary data.</text>
</comment>
<dbReference type="SUPFAM" id="SSF52467">
    <property type="entry name" value="DHS-like NAD/FAD-binding domain"/>
    <property type="match status" value="1"/>
</dbReference>
<keyword evidence="2" id="KW-1185">Reference proteome</keyword>
<dbReference type="EMBL" id="JBHUDK010000016">
    <property type="protein sequence ID" value="MFD1600639.1"/>
    <property type="molecule type" value="Genomic_DNA"/>
</dbReference>
<dbReference type="Proteomes" id="UP001597085">
    <property type="component" value="Unassembled WGS sequence"/>
</dbReference>